<dbReference type="InterPro" id="IPR005084">
    <property type="entry name" value="CBM6"/>
</dbReference>
<dbReference type="SMART" id="SM00606">
    <property type="entry name" value="CBD_IV"/>
    <property type="match status" value="1"/>
</dbReference>
<comment type="similarity">
    <text evidence="1">Belongs to the glycosyl hydrolase 3 family.</text>
</comment>
<evidence type="ECO:0000256" key="3">
    <source>
        <dbReference type="ARBA" id="ARBA00022801"/>
    </source>
</evidence>
<reference evidence="6 7" key="1">
    <citation type="submission" date="2021-01" db="EMBL/GenBank/DDBJ databases">
        <title>Whole genome shotgun sequence of Microbispora corallina NBRC 16416.</title>
        <authorList>
            <person name="Komaki H."/>
            <person name="Tamura T."/>
        </authorList>
    </citation>
    <scope>NUCLEOTIDE SEQUENCE [LARGE SCALE GENOMIC DNA]</scope>
    <source>
        <strain evidence="6 7">NBRC 16416</strain>
    </source>
</reference>
<dbReference type="PANTHER" id="PTHR42721:SF3">
    <property type="entry name" value="BETA-D-XYLOSIDASE 5-RELATED"/>
    <property type="match status" value="1"/>
</dbReference>
<accession>A0ABQ4FT91</accession>
<dbReference type="PANTHER" id="PTHR42721">
    <property type="entry name" value="SUGAR HYDROLASE-RELATED"/>
    <property type="match status" value="1"/>
</dbReference>
<evidence type="ECO:0000256" key="1">
    <source>
        <dbReference type="ARBA" id="ARBA00005336"/>
    </source>
</evidence>
<comment type="caution">
    <text evidence="6">The sequence shown here is derived from an EMBL/GenBank/DDBJ whole genome shotgun (WGS) entry which is preliminary data.</text>
</comment>
<dbReference type="Pfam" id="PF01915">
    <property type="entry name" value="Glyco_hydro_3_C"/>
    <property type="match status" value="1"/>
</dbReference>
<organism evidence="6 7">
    <name type="scientific">Microbispora corallina</name>
    <dbReference type="NCBI Taxonomy" id="83302"/>
    <lineage>
        <taxon>Bacteria</taxon>
        <taxon>Bacillati</taxon>
        <taxon>Actinomycetota</taxon>
        <taxon>Actinomycetes</taxon>
        <taxon>Streptosporangiales</taxon>
        <taxon>Streptosporangiaceae</taxon>
        <taxon>Microbispora</taxon>
    </lineage>
</organism>
<dbReference type="InterPro" id="IPR008979">
    <property type="entry name" value="Galactose-bd-like_sf"/>
</dbReference>
<evidence type="ECO:0000259" key="5">
    <source>
        <dbReference type="PROSITE" id="PS51175"/>
    </source>
</evidence>
<dbReference type="InterPro" id="IPR013783">
    <property type="entry name" value="Ig-like_fold"/>
</dbReference>
<dbReference type="SUPFAM" id="SSF52279">
    <property type="entry name" value="Beta-D-glucan exohydrolase, C-terminal domain"/>
    <property type="match status" value="1"/>
</dbReference>
<dbReference type="RefSeq" id="WP_204055681.1">
    <property type="nucleotide sequence ID" value="NZ_BAAAGP010000003.1"/>
</dbReference>
<dbReference type="Gene3D" id="3.20.20.300">
    <property type="entry name" value="Glycoside hydrolase, family 3, N-terminal domain"/>
    <property type="match status" value="1"/>
</dbReference>
<feature type="signal peptide" evidence="4">
    <location>
        <begin position="1"/>
        <end position="26"/>
    </location>
</feature>
<dbReference type="Pfam" id="PF03422">
    <property type="entry name" value="CBM_6"/>
    <property type="match status" value="1"/>
</dbReference>
<dbReference type="InterPro" id="IPR001764">
    <property type="entry name" value="Glyco_hydro_3_N"/>
</dbReference>
<dbReference type="Proteomes" id="UP000603904">
    <property type="component" value="Unassembled WGS sequence"/>
</dbReference>
<dbReference type="Gene3D" id="3.40.50.1700">
    <property type="entry name" value="Glycoside hydrolase family 3 C-terminal domain"/>
    <property type="match status" value="1"/>
</dbReference>
<dbReference type="InterPro" id="IPR002772">
    <property type="entry name" value="Glyco_hydro_3_C"/>
</dbReference>
<evidence type="ECO:0000313" key="6">
    <source>
        <dbReference type="EMBL" id="GIH37986.1"/>
    </source>
</evidence>
<protein>
    <submittedName>
        <fullName evidence="6">Beta-glucosidase</fullName>
    </submittedName>
</protein>
<dbReference type="Gene3D" id="2.60.120.260">
    <property type="entry name" value="Galactose-binding domain-like"/>
    <property type="match status" value="1"/>
</dbReference>
<sequence>MSLRRPLSAAAALAVALSLSTAPAAAADDFPFRNPSLPLDRRIDDLLGRLTLDEKISLLHQSQPAIPRLGMPYHKNGTEALHGVAWSNDDEHDWAQTFASGTVFPQAVGLASTWDPDLVKRVGSAVGDEVRGYNSVNPVVWGTQVWAPVVNLLRDPRWGRNEEGYSEDPLLTGAVSTAYGKGLEGDDPFYLKTAPVLKHYLANNNEYQRSLTSSNLPPRVKHEYDEAAFKPAISADAATGVMGSYNLVNGRPNTVNPDLDDVVRSWTSKDLYNVSDAWAPHALTDPEHYFSNETEAFAAALKAGIDSFTVDDNKPATMTALIKDGLAKGLLTEGDVDKAVRHDLSVRFRLGQFDPGGGPYAKIGKEVVDSAANRRLNREAADKALVLLKNSGRLPLDAARTRKVAVVGPLQNTLFRDWYGGRMPYQVTPLQGIKERLGAGATVTGTDALDRVALKDVKSGRYVTVTDAATPVKVSDTAPAAASEFDVTDWTDGVSTLRNAGNGKMLTGNWGTFLASSDNPDGWYVQQQFRLEKQDDGTYLLHYAGYEINESWWSLGDYVTVGADGTLGFGSKADAAHFAKEVVSRGADTAAAAVKGADAAVVVVGSNPWVAGRENHDRTGLELGEGQQDLIAAVTRANPNTVVVLEDGYPTTMSKVQDRVASLLWTTHAGAETGHALADVIFGDVDPAGRLTQTWYRSAADLPDILDYDIVKRDRTYLYFKGSPLYPFGHGLSYTTFGYQGLTATPRGDGFDVSVKVTNTGSRAGDEVVQLYTHQRTSRVKQPVRQLRAFQRVSLAPGRTTTVTFHLKTADFALWDVTRNKWTVESSAQDVLVGSSSAAIRQRTTIDVKGEKIPHRDLSATTRAIDFDDYSGVTLTDETKERGDAVAGKDGAWIAFRDVAFGRPPTGVAAGVASTSGGSIELRLGSPTGTLVATVPVGATGGPYTWATATAAVKGATGVRDLYAVFKGDLKLKDLKLT</sequence>
<feature type="chain" id="PRO_5047244830" evidence="4">
    <location>
        <begin position="27"/>
        <end position="978"/>
    </location>
</feature>
<dbReference type="InterPro" id="IPR036962">
    <property type="entry name" value="Glyco_hydro_3_N_sf"/>
</dbReference>
<dbReference type="InterPro" id="IPR036881">
    <property type="entry name" value="Glyco_hydro_3_C_sf"/>
</dbReference>
<dbReference type="InterPro" id="IPR026891">
    <property type="entry name" value="Fn3-like"/>
</dbReference>
<dbReference type="SUPFAM" id="SSF49785">
    <property type="entry name" value="Galactose-binding domain-like"/>
    <property type="match status" value="1"/>
</dbReference>
<dbReference type="InterPro" id="IPR017853">
    <property type="entry name" value="GH"/>
</dbReference>
<dbReference type="Gene3D" id="2.60.120.380">
    <property type="match status" value="1"/>
</dbReference>
<keyword evidence="7" id="KW-1185">Reference proteome</keyword>
<feature type="domain" description="CBM6" evidence="5">
    <location>
        <begin position="860"/>
        <end position="978"/>
    </location>
</feature>
<dbReference type="PRINTS" id="PR00133">
    <property type="entry name" value="GLHYDRLASE3"/>
</dbReference>
<gene>
    <name evidence="6" type="ORF">Mco01_09860</name>
</gene>
<keyword evidence="2 4" id="KW-0732">Signal</keyword>
<name>A0ABQ4FT91_9ACTN</name>
<evidence type="ECO:0000313" key="7">
    <source>
        <dbReference type="Proteomes" id="UP000603904"/>
    </source>
</evidence>
<dbReference type="Pfam" id="PF14310">
    <property type="entry name" value="Fn3-like"/>
    <property type="match status" value="1"/>
</dbReference>
<dbReference type="CDD" id="cd04084">
    <property type="entry name" value="CBM6_xylanase-like"/>
    <property type="match status" value="1"/>
</dbReference>
<dbReference type="PROSITE" id="PS51175">
    <property type="entry name" value="CBM6"/>
    <property type="match status" value="1"/>
</dbReference>
<dbReference type="SUPFAM" id="SSF51445">
    <property type="entry name" value="(Trans)glycosidases"/>
    <property type="match status" value="1"/>
</dbReference>
<dbReference type="EMBL" id="BOOC01000003">
    <property type="protein sequence ID" value="GIH37986.1"/>
    <property type="molecule type" value="Genomic_DNA"/>
</dbReference>
<keyword evidence="3" id="KW-0378">Hydrolase</keyword>
<dbReference type="InterPro" id="IPR006584">
    <property type="entry name" value="Cellulose-bd_IV"/>
</dbReference>
<dbReference type="CDD" id="cd23343">
    <property type="entry name" value="beta-trefoil_FSCN_BglX-like"/>
    <property type="match status" value="1"/>
</dbReference>
<dbReference type="InterPro" id="IPR044993">
    <property type="entry name" value="BXL"/>
</dbReference>
<dbReference type="Gene3D" id="2.60.40.10">
    <property type="entry name" value="Immunoglobulins"/>
    <property type="match status" value="1"/>
</dbReference>
<dbReference type="Pfam" id="PF00933">
    <property type="entry name" value="Glyco_hydro_3"/>
    <property type="match status" value="1"/>
</dbReference>
<dbReference type="SMART" id="SM01217">
    <property type="entry name" value="Fn3_like"/>
    <property type="match status" value="1"/>
</dbReference>
<evidence type="ECO:0000256" key="4">
    <source>
        <dbReference type="SAM" id="SignalP"/>
    </source>
</evidence>
<proteinExistence type="inferred from homology"/>
<evidence type="ECO:0000256" key="2">
    <source>
        <dbReference type="ARBA" id="ARBA00022729"/>
    </source>
</evidence>